<feature type="transmembrane region" description="Helical" evidence="8">
    <location>
        <begin position="29"/>
        <end position="48"/>
    </location>
</feature>
<dbReference type="InterPro" id="IPR005829">
    <property type="entry name" value="Sugar_transporter_CS"/>
</dbReference>
<evidence type="ECO:0000256" key="4">
    <source>
        <dbReference type="ARBA" id="ARBA00022692"/>
    </source>
</evidence>
<evidence type="ECO:0000256" key="6">
    <source>
        <dbReference type="ARBA" id="ARBA00023136"/>
    </source>
</evidence>
<dbReference type="PANTHER" id="PTHR48020">
    <property type="entry name" value="PROTON MYO-INOSITOL COTRANSPORTER"/>
    <property type="match status" value="1"/>
</dbReference>
<feature type="transmembrane region" description="Helical" evidence="8">
    <location>
        <begin position="269"/>
        <end position="291"/>
    </location>
</feature>
<keyword evidence="5 8" id="KW-1133">Transmembrane helix</keyword>
<evidence type="ECO:0000256" key="5">
    <source>
        <dbReference type="ARBA" id="ARBA00022989"/>
    </source>
</evidence>
<evidence type="ECO:0000256" key="7">
    <source>
        <dbReference type="RuleBase" id="RU003346"/>
    </source>
</evidence>
<feature type="transmembrane region" description="Helical" evidence="8">
    <location>
        <begin position="121"/>
        <end position="142"/>
    </location>
</feature>
<dbReference type="SUPFAM" id="SSF103473">
    <property type="entry name" value="MFS general substrate transporter"/>
    <property type="match status" value="1"/>
</dbReference>
<dbReference type="Gene3D" id="1.20.1250.20">
    <property type="entry name" value="MFS general substrate transporter like domains"/>
    <property type="match status" value="1"/>
</dbReference>
<dbReference type="Proteomes" id="UP000035721">
    <property type="component" value="Unassembled WGS sequence"/>
</dbReference>
<keyword evidence="4 8" id="KW-0812">Transmembrane</keyword>
<reference evidence="10 11" key="1">
    <citation type="journal article" date="2013" name="ISME J.">
        <title>A metabolic model for members of the genus Tetrasphaera involved in enhanced biological phosphorus removal.</title>
        <authorList>
            <person name="Kristiansen R."/>
            <person name="Nguyen H.T.T."/>
            <person name="Saunders A.M."/>
            <person name="Nielsen J.L."/>
            <person name="Wimmer R."/>
            <person name="Le V.Q."/>
            <person name="McIlroy S.J."/>
            <person name="Petrovski S."/>
            <person name="Seviour R.J."/>
            <person name="Calteau A."/>
            <person name="Nielsen K.L."/>
            <person name="Nielsen P.H."/>
        </authorList>
    </citation>
    <scope>NUCLEOTIDE SEQUENCE [LARGE SCALE GENOMIC DNA]</scope>
    <source>
        <strain evidence="10 11">T1-X7</strain>
    </source>
</reference>
<dbReference type="PANTHER" id="PTHR48020:SF12">
    <property type="entry name" value="PROTON MYO-INOSITOL COTRANSPORTER"/>
    <property type="match status" value="1"/>
</dbReference>
<name>A0A077LSM7_9MICO</name>
<dbReference type="GO" id="GO:0022857">
    <property type="term" value="F:transmembrane transporter activity"/>
    <property type="evidence" value="ECO:0007669"/>
    <property type="project" value="InterPro"/>
</dbReference>
<evidence type="ECO:0000256" key="1">
    <source>
        <dbReference type="ARBA" id="ARBA00004651"/>
    </source>
</evidence>
<comment type="caution">
    <text evidence="10">The sequence shown here is derived from an EMBL/GenBank/DDBJ whole genome shotgun (WGS) entry which is preliminary data.</text>
</comment>
<proteinExistence type="inferred from homology"/>
<comment type="subcellular location">
    <subcellularLocation>
        <location evidence="1">Cell membrane</location>
        <topology evidence="1">Multi-pass membrane protein</topology>
    </subcellularLocation>
</comment>
<feature type="transmembrane region" description="Helical" evidence="8">
    <location>
        <begin position="186"/>
        <end position="205"/>
    </location>
</feature>
<evidence type="ECO:0000259" key="9">
    <source>
        <dbReference type="PROSITE" id="PS50850"/>
    </source>
</evidence>
<keyword evidence="11" id="KW-1185">Reference proteome</keyword>
<dbReference type="PRINTS" id="PR00171">
    <property type="entry name" value="SUGRTRNSPORT"/>
</dbReference>
<protein>
    <submittedName>
        <fullName evidence="10">Major myo-inositol transporter iolT</fullName>
    </submittedName>
</protein>
<evidence type="ECO:0000313" key="10">
    <source>
        <dbReference type="EMBL" id="CCH76003.1"/>
    </source>
</evidence>
<keyword evidence="3 7" id="KW-0813">Transport</keyword>
<feature type="transmembrane region" description="Helical" evidence="8">
    <location>
        <begin position="336"/>
        <end position="359"/>
    </location>
</feature>
<dbReference type="InterPro" id="IPR036259">
    <property type="entry name" value="MFS_trans_sf"/>
</dbReference>
<sequence length="489" mass="52804">MSEAIGGKGATELALPPLRPGKQQRRLDVIAIVATFGGFLFGYDTGVINGALTPMQKDLGFGSVGEGFVTATLLVGAAIGAIVGGRLIDGWGRKKTIQLNAFIFLVGTFGCVFAPNLDVLLVARFILGLAVGAASQAVPIYLSEMAPQERRGSLGGRNELAIVIGQMLAFIINAIIGATFHGDNVWRYMLVVCAIPAFALFFGMLRMPESPRWLMSKGREDDALAVMMEVRTEDRARAEMAEVRRLAEEEAESKTGGWSDLGTPWIRRLVIVGACLGIAQQFSGVNALMYYGTQLLKDAGFSDSAAPIANIANGVTAVIGGALCLFWAVDKFSRKGLILFGVIATTISQGLITLAAFTIPDGNTFKAWLILFLCDMMLFFIQLTLNVPVWVCLSEMFPLRIRGFATGLCIFVLWSADCILVFSFPIVVGAWGIKMMFLILFVIGLAIIWFVRNFLPNTSGRSLEVLEEHFAAGDFLINDRATPAVGHGH</sequence>
<keyword evidence="6 8" id="KW-0472">Membrane</keyword>
<dbReference type="PROSITE" id="PS00216">
    <property type="entry name" value="SUGAR_TRANSPORT_1"/>
    <property type="match status" value="1"/>
</dbReference>
<dbReference type="InterPro" id="IPR050814">
    <property type="entry name" value="Myo-inositol_Transporter"/>
</dbReference>
<organism evidence="10 11">
    <name type="scientific">Nostocoides japonicum T1-X7</name>
    <dbReference type="NCBI Taxonomy" id="1194083"/>
    <lineage>
        <taxon>Bacteria</taxon>
        <taxon>Bacillati</taxon>
        <taxon>Actinomycetota</taxon>
        <taxon>Actinomycetes</taxon>
        <taxon>Micrococcales</taxon>
        <taxon>Intrasporangiaceae</taxon>
        <taxon>Nostocoides</taxon>
    </lineage>
</organism>
<dbReference type="AlphaFoldDB" id="A0A077LSM7"/>
<feature type="transmembrane region" description="Helical" evidence="8">
    <location>
        <begin position="97"/>
        <end position="115"/>
    </location>
</feature>
<evidence type="ECO:0000313" key="11">
    <source>
        <dbReference type="Proteomes" id="UP000035721"/>
    </source>
</evidence>
<dbReference type="Pfam" id="PF00083">
    <property type="entry name" value="Sugar_tr"/>
    <property type="match status" value="1"/>
</dbReference>
<evidence type="ECO:0000256" key="2">
    <source>
        <dbReference type="ARBA" id="ARBA00010992"/>
    </source>
</evidence>
<feature type="transmembrane region" description="Helical" evidence="8">
    <location>
        <begin position="433"/>
        <end position="451"/>
    </location>
</feature>
<dbReference type="GO" id="GO:0005886">
    <property type="term" value="C:plasma membrane"/>
    <property type="evidence" value="ECO:0007669"/>
    <property type="project" value="UniProtKB-SubCell"/>
</dbReference>
<dbReference type="PROSITE" id="PS50850">
    <property type="entry name" value="MFS"/>
    <property type="match status" value="1"/>
</dbReference>
<feature type="transmembrane region" description="Helical" evidence="8">
    <location>
        <begin position="162"/>
        <end position="180"/>
    </location>
</feature>
<comment type="similarity">
    <text evidence="2 7">Belongs to the major facilitator superfamily. Sugar transporter (TC 2.A.1.1) family.</text>
</comment>
<dbReference type="EMBL" id="CAJB01000002">
    <property type="protein sequence ID" value="CCH76003.1"/>
    <property type="molecule type" value="Genomic_DNA"/>
</dbReference>
<feature type="domain" description="Major facilitator superfamily (MFS) profile" evidence="9">
    <location>
        <begin position="30"/>
        <end position="459"/>
    </location>
</feature>
<feature type="transmembrane region" description="Helical" evidence="8">
    <location>
        <begin position="311"/>
        <end position="329"/>
    </location>
</feature>
<dbReference type="PROSITE" id="PS00217">
    <property type="entry name" value="SUGAR_TRANSPORT_2"/>
    <property type="match status" value="1"/>
</dbReference>
<dbReference type="InterPro" id="IPR005828">
    <property type="entry name" value="MFS_sugar_transport-like"/>
</dbReference>
<dbReference type="RefSeq" id="WP_048549884.1">
    <property type="nucleotide sequence ID" value="NZ_HF570958.1"/>
</dbReference>
<accession>A0A077LSM7</accession>
<feature type="transmembrane region" description="Helical" evidence="8">
    <location>
        <begin position="68"/>
        <end position="85"/>
    </location>
</feature>
<dbReference type="OrthoDB" id="4008739at2"/>
<feature type="transmembrane region" description="Helical" evidence="8">
    <location>
        <begin position="405"/>
        <end position="427"/>
    </location>
</feature>
<dbReference type="InterPro" id="IPR003663">
    <property type="entry name" value="Sugar/inositol_transpt"/>
</dbReference>
<evidence type="ECO:0000256" key="8">
    <source>
        <dbReference type="SAM" id="Phobius"/>
    </source>
</evidence>
<evidence type="ECO:0000256" key="3">
    <source>
        <dbReference type="ARBA" id="ARBA00022448"/>
    </source>
</evidence>
<feature type="transmembrane region" description="Helical" evidence="8">
    <location>
        <begin position="365"/>
        <end position="393"/>
    </location>
</feature>
<gene>
    <name evidence="10" type="primary">iolT</name>
    <name evidence="10" type="ORF">BN12_100032</name>
</gene>
<dbReference type="InterPro" id="IPR020846">
    <property type="entry name" value="MFS_dom"/>
</dbReference>
<dbReference type="NCBIfam" id="TIGR00879">
    <property type="entry name" value="SP"/>
    <property type="match status" value="1"/>
</dbReference>
<dbReference type="STRING" id="1194083.BN12_100032"/>